<sequence>MRAGGNVYRALTIAVAASAALLPTGCANMWDAITSRKFRDAPFKTVGKVISPEDPLVVLRADPPRSGDERAKAMHRLKEPARNNGTQEDQDQILDTLKQAATADSSPVLRFAAIEALGRFEDDRVAAILMTAYQTADGLTEAERAAPKGPDPSAVIPVGGTSASRAPTRTGIDPGMPLKGPAGYAPDTVSALRCRCLESVGRTHKPEAARFLATVAGTAGADTAAPGSDDPEVRQAAVRGLSNCRQPDSVVALAQVLKQESGKDVILARQSHAGLMKLTGKQLPPDPTKWDEVVQAGVVIAPEPTKLESAIQNAVFWKK</sequence>
<dbReference type="SMART" id="SM00567">
    <property type="entry name" value="EZ_HEAT"/>
    <property type="match status" value="2"/>
</dbReference>
<dbReference type="Pfam" id="PF13646">
    <property type="entry name" value="HEAT_2"/>
    <property type="match status" value="1"/>
</dbReference>
<keyword evidence="4" id="KW-1185">Reference proteome</keyword>
<keyword evidence="2" id="KW-0732">Signal</keyword>
<feature type="region of interest" description="Disordered" evidence="1">
    <location>
        <begin position="143"/>
        <end position="179"/>
    </location>
</feature>
<accession>A0A6P2CQU2</accession>
<dbReference type="KEGG" id="gms:SOIL9_67770"/>
<dbReference type="EMBL" id="LR593886">
    <property type="protein sequence ID" value="VTR90937.1"/>
    <property type="molecule type" value="Genomic_DNA"/>
</dbReference>
<dbReference type="AlphaFoldDB" id="A0A6P2CQU2"/>
<dbReference type="InterPro" id="IPR016024">
    <property type="entry name" value="ARM-type_fold"/>
</dbReference>
<evidence type="ECO:0000313" key="4">
    <source>
        <dbReference type="Proteomes" id="UP000464178"/>
    </source>
</evidence>
<reference evidence="3 4" key="1">
    <citation type="submission" date="2019-05" db="EMBL/GenBank/DDBJ databases">
        <authorList>
            <consortium name="Science for Life Laboratories"/>
        </authorList>
    </citation>
    <scope>NUCLEOTIDE SEQUENCE [LARGE SCALE GENOMIC DNA]</scope>
    <source>
        <strain evidence="3">Soil9</strain>
    </source>
</reference>
<evidence type="ECO:0000256" key="1">
    <source>
        <dbReference type="SAM" id="MobiDB-lite"/>
    </source>
</evidence>
<feature type="chain" id="PRO_5026875047" evidence="2">
    <location>
        <begin position="20"/>
        <end position="319"/>
    </location>
</feature>
<protein>
    <submittedName>
        <fullName evidence="3">Pbs lyase heat domain-containing protein:: HEAT_PBS: HEAT_PBS</fullName>
    </submittedName>
</protein>
<dbReference type="InterPro" id="IPR011989">
    <property type="entry name" value="ARM-like"/>
</dbReference>
<organism evidence="3 4">
    <name type="scientific">Gemmata massiliana</name>
    <dbReference type="NCBI Taxonomy" id="1210884"/>
    <lineage>
        <taxon>Bacteria</taxon>
        <taxon>Pseudomonadati</taxon>
        <taxon>Planctomycetota</taxon>
        <taxon>Planctomycetia</taxon>
        <taxon>Gemmatales</taxon>
        <taxon>Gemmataceae</taxon>
        <taxon>Gemmata</taxon>
    </lineage>
</organism>
<dbReference type="Gene3D" id="1.25.10.10">
    <property type="entry name" value="Leucine-rich Repeat Variant"/>
    <property type="match status" value="1"/>
</dbReference>
<dbReference type="Proteomes" id="UP000464178">
    <property type="component" value="Chromosome"/>
</dbReference>
<evidence type="ECO:0000256" key="2">
    <source>
        <dbReference type="SAM" id="SignalP"/>
    </source>
</evidence>
<evidence type="ECO:0000313" key="3">
    <source>
        <dbReference type="EMBL" id="VTR90937.1"/>
    </source>
</evidence>
<keyword evidence="3" id="KW-0456">Lyase</keyword>
<dbReference type="SUPFAM" id="SSF48371">
    <property type="entry name" value="ARM repeat"/>
    <property type="match status" value="1"/>
</dbReference>
<feature type="signal peptide" evidence="2">
    <location>
        <begin position="1"/>
        <end position="19"/>
    </location>
</feature>
<gene>
    <name evidence="3" type="ORF">SOIL9_67770</name>
</gene>
<dbReference type="InterPro" id="IPR004155">
    <property type="entry name" value="PBS_lyase_HEAT"/>
</dbReference>
<dbReference type="GO" id="GO:0016829">
    <property type="term" value="F:lyase activity"/>
    <property type="evidence" value="ECO:0007669"/>
    <property type="project" value="UniProtKB-KW"/>
</dbReference>
<proteinExistence type="predicted"/>
<name>A0A6P2CQU2_9BACT</name>